<dbReference type="InterPro" id="IPR015255">
    <property type="entry name" value="Vitellinogen_open_b-sht"/>
</dbReference>
<dbReference type="InterPro" id="IPR001747">
    <property type="entry name" value="Vitellogenin_N"/>
</dbReference>
<keyword evidence="2" id="KW-0732">Signal</keyword>
<dbReference type="InterPro" id="IPR050733">
    <property type="entry name" value="Vitellogenin/Apolipophorin"/>
</dbReference>
<dbReference type="Gene3D" id="2.20.80.10">
    <property type="entry name" value="Lipovitellin-phosvitin complex, chain A, domain 4"/>
    <property type="match status" value="1"/>
</dbReference>
<accession>A0A8X7X5E8</accession>
<feature type="domain" description="Vitellogenin" evidence="8">
    <location>
        <begin position="34"/>
        <end position="645"/>
    </location>
</feature>
<name>A0A8X7X5E8_POLSE</name>
<dbReference type="Proteomes" id="UP000886611">
    <property type="component" value="Unassembled WGS sequence"/>
</dbReference>
<keyword evidence="3" id="KW-0758">Storage protein</keyword>
<protein>
    <submittedName>
        <fullName evidence="10">VIT protein</fullName>
    </submittedName>
</protein>
<dbReference type="FunFam" id="2.20.50.20:FF:000005">
    <property type="entry name" value="Vitellogenin 3"/>
    <property type="match status" value="1"/>
</dbReference>
<dbReference type="GO" id="GO:0071391">
    <property type="term" value="P:cellular response to estrogen stimulus"/>
    <property type="evidence" value="ECO:0007669"/>
    <property type="project" value="TreeGrafter"/>
</dbReference>
<keyword evidence="11" id="KW-1185">Reference proteome</keyword>
<dbReference type="SMART" id="SM00216">
    <property type="entry name" value="VWD"/>
    <property type="match status" value="1"/>
</dbReference>
<dbReference type="Gene3D" id="2.20.50.20">
    <property type="entry name" value="Lipovitellin. Chain A, domain 3"/>
    <property type="match status" value="1"/>
</dbReference>
<keyword evidence="5" id="KW-0325">Glycoprotein</keyword>
<organism evidence="10 11">
    <name type="scientific">Polypterus senegalus</name>
    <name type="common">Senegal bichir</name>
    <dbReference type="NCBI Taxonomy" id="55291"/>
    <lineage>
        <taxon>Eukaryota</taxon>
        <taxon>Metazoa</taxon>
        <taxon>Chordata</taxon>
        <taxon>Craniata</taxon>
        <taxon>Vertebrata</taxon>
        <taxon>Euteleostomi</taxon>
        <taxon>Actinopterygii</taxon>
        <taxon>Polypteriformes</taxon>
        <taxon>Polypteridae</taxon>
        <taxon>Polypterus</taxon>
    </lineage>
</organism>
<evidence type="ECO:0000256" key="7">
    <source>
        <dbReference type="SAM" id="MobiDB-lite"/>
    </source>
</evidence>
<dbReference type="Pfam" id="PF00094">
    <property type="entry name" value="VWD"/>
    <property type="match status" value="1"/>
</dbReference>
<feature type="compositionally biased region" description="Polar residues" evidence="7">
    <location>
        <begin position="925"/>
        <end position="934"/>
    </location>
</feature>
<dbReference type="InterPro" id="IPR011030">
    <property type="entry name" value="Lipovitellin_superhlx_dom"/>
</dbReference>
<dbReference type="Gene3D" id="2.20.90.10">
    <property type="entry name" value="Vitellinogen, beta-sheet shell domain"/>
    <property type="match status" value="1"/>
</dbReference>
<dbReference type="FunFam" id="1.25.10.20:FF:000002">
    <property type="entry name" value="Vitellogenin 7"/>
    <property type="match status" value="1"/>
</dbReference>
<evidence type="ECO:0000256" key="4">
    <source>
        <dbReference type="ARBA" id="ARBA00023157"/>
    </source>
</evidence>
<dbReference type="SUPFAM" id="SSF48431">
    <property type="entry name" value="Lipovitellin-phosvitin complex, superhelical domain"/>
    <property type="match status" value="1"/>
</dbReference>
<gene>
    <name evidence="10" type="primary">Vit_1</name>
    <name evidence="10" type="ORF">GTO96_0008514</name>
</gene>
<proteinExistence type="predicted"/>
<dbReference type="PROSITE" id="PS51211">
    <property type="entry name" value="VITELLOGENIN"/>
    <property type="match status" value="1"/>
</dbReference>
<feature type="non-terminal residue" evidence="10">
    <location>
        <position position="1"/>
    </location>
</feature>
<feature type="disulfide bond" evidence="6">
    <location>
        <begin position="187"/>
        <end position="190"/>
    </location>
</feature>
<evidence type="ECO:0000313" key="10">
    <source>
        <dbReference type="EMBL" id="KAG2461603.1"/>
    </source>
</evidence>
<dbReference type="GO" id="GO:0045735">
    <property type="term" value="F:nutrient reservoir activity"/>
    <property type="evidence" value="ECO:0007669"/>
    <property type="project" value="UniProtKB-KW"/>
</dbReference>
<dbReference type="SUPFAM" id="SSF56968">
    <property type="entry name" value="Lipovitellin-phosvitin complex, beta-sheet shell regions"/>
    <property type="match status" value="3"/>
</dbReference>
<feature type="non-terminal residue" evidence="10">
    <location>
        <position position="1555"/>
    </location>
</feature>
<dbReference type="PROSITE" id="PS51233">
    <property type="entry name" value="VWFD"/>
    <property type="match status" value="1"/>
</dbReference>
<dbReference type="EMBL" id="JAATIS010004524">
    <property type="protein sequence ID" value="KAG2461603.1"/>
    <property type="molecule type" value="Genomic_DNA"/>
</dbReference>
<dbReference type="GO" id="GO:0005319">
    <property type="term" value="F:lipid transporter activity"/>
    <property type="evidence" value="ECO:0007669"/>
    <property type="project" value="InterPro"/>
</dbReference>
<dbReference type="InterPro" id="IPR037088">
    <property type="entry name" value="Vitellinogen_b-sht_shell_sf"/>
</dbReference>
<evidence type="ECO:0000313" key="11">
    <source>
        <dbReference type="Proteomes" id="UP000886611"/>
    </source>
</evidence>
<dbReference type="Pfam" id="PF09172">
    <property type="entry name" value="Vit_open_b-sht"/>
    <property type="match status" value="1"/>
</dbReference>
<comment type="caution">
    <text evidence="6">Lacks conserved residue(s) required for the propagation of feature annotation.</text>
</comment>
<dbReference type="InterPro" id="IPR015819">
    <property type="entry name" value="Lipid_transp_b-sht_shell"/>
</dbReference>
<evidence type="ECO:0000256" key="2">
    <source>
        <dbReference type="ARBA" id="ARBA00022729"/>
    </source>
</evidence>
<dbReference type="Gene3D" id="1.25.10.20">
    <property type="entry name" value="Vitellinogen, superhelical"/>
    <property type="match status" value="1"/>
</dbReference>
<feature type="region of interest" description="Disordered" evidence="7">
    <location>
        <begin position="925"/>
        <end position="945"/>
    </location>
</feature>
<evidence type="ECO:0000259" key="8">
    <source>
        <dbReference type="PROSITE" id="PS51211"/>
    </source>
</evidence>
<dbReference type="SMART" id="SM00638">
    <property type="entry name" value="LPD_N"/>
    <property type="match status" value="1"/>
</dbReference>
<dbReference type="InterPro" id="IPR001846">
    <property type="entry name" value="VWF_type-D"/>
</dbReference>
<evidence type="ECO:0000256" key="1">
    <source>
        <dbReference type="ARBA" id="ARBA00022553"/>
    </source>
</evidence>
<dbReference type="Gene3D" id="2.30.230.10">
    <property type="entry name" value="Lipovitellin, beta-sheet shell regions, chain A"/>
    <property type="match status" value="2"/>
</dbReference>
<evidence type="ECO:0000256" key="5">
    <source>
        <dbReference type="ARBA" id="ARBA00023180"/>
    </source>
</evidence>
<dbReference type="PANTHER" id="PTHR23345:SF9">
    <property type="entry name" value="VITELLOGENIN-RELATED"/>
    <property type="match status" value="1"/>
</dbReference>
<comment type="caution">
    <text evidence="10">The sequence shown here is derived from an EMBL/GenBank/DDBJ whole genome shotgun (WGS) entry which is preliminary data.</text>
</comment>
<dbReference type="InterPro" id="IPR015817">
    <property type="entry name" value="Vitellinogen_open_b-sht_sub1"/>
</dbReference>
<dbReference type="Pfam" id="PF01347">
    <property type="entry name" value="Vitellogenin_N"/>
    <property type="match status" value="2"/>
</dbReference>
<dbReference type="PANTHER" id="PTHR23345">
    <property type="entry name" value="VITELLOGENIN-RELATED"/>
    <property type="match status" value="1"/>
</dbReference>
<feature type="domain" description="VWFD" evidence="9">
    <location>
        <begin position="1285"/>
        <end position="1462"/>
    </location>
</feature>
<keyword evidence="4 6" id="KW-1015">Disulfide bond</keyword>
<dbReference type="InterPro" id="IPR015258">
    <property type="entry name" value="Vitellinogen_b-sht_shell"/>
</dbReference>
<sequence length="1555" mass="171987">MQADILLIMPSLVWKHTHRSPNSSAALQQPDPQFSESKTYVYKYEALLLAGLPEKGLARAGLKITSKVQISGVAQKTYLLKVVDPQVYEYNGIWPKDQFAPTEKVTRLLASQLQNPIKFEYSNGRVGNIYAPEDVSETAGIGGVCQTNYLIQEQQRGNRIIVTKSKDLNNCEDRVRKDIGMAYAEHCAYCQQRGKNLRGVAAYNYVMKPTDSGALIIEATAQEVHQYTPFNEVLGSAQVEARQNLAFVELRSSPVRPADSEYQDRGSLKYEFSSEVLQTPIQLTRNKNPETQITETLTHLVQHNQQHAHPDAPARFLLLTQLLRSANHQNIEAIWKQFENRKDFRRWVLDAIPAVGTAYALRFIKEKIQENAITEMEAAQALITALHLTKADHETMPFAQALANSRHIQQSPVLRKITMLGYGSMVFKFCSLHQSCSDNVLQPLHDFAADAASKAHQEDIVLALKALGNAGQPASLKRIQKFLPGFSSGASHMPVKVQVDAVMALRNIAKKEPKKVQEITLQLFMEKQLHPEVRIMSCIVLFETRPTIAVVTTLTEALLKETSLQVASFTYSHMKALTRSRLPDYRPVAAASNVAVKLLSPKLDRLSYRYSKAIRLDTFNSEIMAGAAAKIFVINNAASILPTAVVSKIRAYVAGSAADFLEVGVRTEGLQDIIMKRQQQDINPARINKIQNILKALSGWKSLPSNKPIASAYIKLFGQEVSFAELDKNAIEDAVQMATGPLQRHDTVRKLVKQLQDGAAAQWSKPLLAAEVRRIIPTCVGFPAEVSLYSAAVAASAANVQTRMSPAPADNFRVSQLLNTNIQVQAELTPSISLHTVAVMGINTHLIQSAVEIYAKGRAAIPLKFVARVDLKEMNFKLESAPCQQEEEILNLRAEAFAVTRNVEDLSATRKTLIVPDSAESNILKQQFTSQQQSSREHSQGMPKMSSELQSAEIPYYAEGAPHKHMASYYRQSCAKATNFGFQLCYEGKTQNAAFIRNSCLYKAVGQHAARIVLKPAHSEGTIEKLQVEIQAGAKAASKIIKMVSLKGLTEEETEENPEGKNVLLKLKKILTREEHRFLGDNLPPVLAIVARAIRTDGEKRGYQVAVYSDLTASKPRAQVIVAELAEKSRWQICADAILLSKHKAMAVTQWGKECQDYKIAFKAVTGQLGAHPAVQLKTQFWKIPTAVKKTAKMMAEYAPSAAFYFGFSQQRQSNPSREMTVILAATSPRTIDAVIKIPKMTFYTRAVRIPLALPVGVNALDQQKQAGWSILADLPDMFADSYSAQCSASSSNLLTTFNNVRVNNEIPISCYQVLAQDCSDELKFMVMLKKDEISERNRINVKVADIDVDMDPRGDAMFLKVDGLEIPAVNLPYTDSTGSVTIEQTGDGLSLRAVSHGLSEIYFDGNSWKIQVAASMAGRTCGICGRGDGETREEYQMPNGEAVENAQSFMNSWVIPGDSCKNAQACRMQHESVKMEKEVNLEGQNSKCYSVEPVLRCLPGCSPTRTAPVTVGFHCLPADSYVSRPDNMAYFSDKSVDLKDTVDSHVACSCNRCA</sequence>
<dbReference type="FunFam" id="2.20.50.20:FF:000001">
    <property type="entry name" value="Vitellogenin 5"/>
    <property type="match status" value="1"/>
</dbReference>
<dbReference type="InterPro" id="IPR015816">
    <property type="entry name" value="Vitellinogen_b-sht_N"/>
</dbReference>
<keyword evidence="1" id="KW-0597">Phosphoprotein</keyword>
<dbReference type="GO" id="GO:0032355">
    <property type="term" value="P:response to estradiol"/>
    <property type="evidence" value="ECO:0007669"/>
    <property type="project" value="TreeGrafter"/>
</dbReference>
<evidence type="ECO:0000256" key="6">
    <source>
        <dbReference type="PROSITE-ProRule" id="PRU00557"/>
    </source>
</evidence>
<evidence type="ECO:0000259" key="9">
    <source>
        <dbReference type="PROSITE" id="PS51233"/>
    </source>
</evidence>
<dbReference type="SMART" id="SM01169">
    <property type="entry name" value="DUF1943"/>
    <property type="match status" value="1"/>
</dbReference>
<dbReference type="Pfam" id="PF09175">
    <property type="entry name" value="Vit_b-sht_shell"/>
    <property type="match status" value="1"/>
</dbReference>
<evidence type="ECO:0000256" key="3">
    <source>
        <dbReference type="ARBA" id="ARBA00022761"/>
    </source>
</evidence>
<reference evidence="10 11" key="1">
    <citation type="journal article" date="2021" name="Cell">
        <title>Tracing the genetic footprints of vertebrate landing in non-teleost ray-finned fishes.</title>
        <authorList>
            <person name="Bi X."/>
            <person name="Wang K."/>
            <person name="Yang L."/>
            <person name="Pan H."/>
            <person name="Jiang H."/>
            <person name="Wei Q."/>
            <person name="Fang M."/>
            <person name="Yu H."/>
            <person name="Zhu C."/>
            <person name="Cai Y."/>
            <person name="He Y."/>
            <person name="Gan X."/>
            <person name="Zeng H."/>
            <person name="Yu D."/>
            <person name="Zhu Y."/>
            <person name="Jiang H."/>
            <person name="Qiu Q."/>
            <person name="Yang H."/>
            <person name="Zhang Y.E."/>
            <person name="Wang W."/>
            <person name="Zhu M."/>
            <person name="He S."/>
            <person name="Zhang G."/>
        </authorList>
    </citation>
    <scope>NUCLEOTIDE SEQUENCE [LARGE SCALE GENOMIC DNA]</scope>
    <source>
        <strain evidence="10">Bchr_013</strain>
    </source>
</reference>
<dbReference type="SMART" id="SM01170">
    <property type="entry name" value="DUF1944"/>
    <property type="match status" value="1"/>
</dbReference>
<feature type="disulfide bond" evidence="6">
    <location>
        <begin position="145"/>
        <end position="171"/>
    </location>
</feature>